<organism evidence="7">
    <name type="scientific">Klebsiella variicola</name>
    <dbReference type="NCBI Taxonomy" id="244366"/>
    <lineage>
        <taxon>Bacteria</taxon>
        <taxon>Pseudomonadati</taxon>
        <taxon>Pseudomonadota</taxon>
        <taxon>Gammaproteobacteria</taxon>
        <taxon>Enterobacterales</taxon>
        <taxon>Enterobacteriaceae</taxon>
        <taxon>Klebsiella/Raoultella group</taxon>
        <taxon>Klebsiella</taxon>
        <taxon>Klebsiella pneumoniae complex</taxon>
    </lineage>
</organism>
<dbReference type="Pfam" id="PF05509">
    <property type="entry name" value="TraY"/>
    <property type="match status" value="2"/>
</dbReference>
<dbReference type="GO" id="GO:0003677">
    <property type="term" value="F:DNA binding"/>
    <property type="evidence" value="ECO:0007669"/>
    <property type="project" value="UniProtKB-KW"/>
</dbReference>
<proteinExistence type="inferred from homology"/>
<protein>
    <recommendedName>
        <fullName evidence="3">Relaxosome protein TraY</fullName>
    </recommendedName>
</protein>
<evidence type="ECO:0000256" key="3">
    <source>
        <dbReference type="ARBA" id="ARBA00020541"/>
    </source>
</evidence>
<reference evidence="7" key="1">
    <citation type="submission" date="2016-09" db="EMBL/GenBank/DDBJ databases">
        <title>Complete sequence of a blaIMI-2 plasmid from a clinical Klebsiella variicola isolate.</title>
        <authorList>
            <person name="Findlay J."/>
            <person name="Hopkins K.L."/>
            <person name="Meunier D."/>
            <person name="Woodford N."/>
        </authorList>
    </citation>
    <scope>NUCLEOTIDE SEQUENCE</scope>
    <source>
        <strain evidence="7">H152460787</strain>
        <plasmid evidence="7">pJF-787</plasmid>
    </source>
</reference>
<dbReference type="InterPro" id="IPR008876">
    <property type="entry name" value="TraY"/>
</dbReference>
<evidence type="ECO:0000256" key="6">
    <source>
        <dbReference type="ARBA" id="ARBA00023125"/>
    </source>
</evidence>
<sequence length="156" mass="18361">MGLLINALLLVYRSDGGFELLCLYRDFNKEVVMRRYSSSPALGNTVRLKLDSVTESLLRSATSRSGRSRGFEVFFRVRDHLNRFPMFRVMDNPDFSKSFFVTVRFDEETNLKLINAKNRSGWCKTYEVRERLHDHLIKFPDFYNAEMVEVIPNNFD</sequence>
<evidence type="ECO:0000256" key="2">
    <source>
        <dbReference type="ARBA" id="ARBA00007183"/>
    </source>
</evidence>
<name>A0A1U9Y6E0_KLEVA</name>
<comment type="subcellular location">
    <subcellularLocation>
        <location evidence="1">Cytoplasm</location>
    </subcellularLocation>
</comment>
<geneLocation type="plasmid" evidence="7">
    <name>pJF-787</name>
</geneLocation>
<dbReference type="EMBL" id="KX868552">
    <property type="protein sequence ID" value="AQZ36629.1"/>
    <property type="molecule type" value="Genomic_DNA"/>
</dbReference>
<gene>
    <name evidence="7" type="primary">traY</name>
</gene>
<keyword evidence="5" id="KW-0184">Conjugation</keyword>
<evidence type="ECO:0000313" key="7">
    <source>
        <dbReference type="EMBL" id="AQZ36629.1"/>
    </source>
</evidence>
<keyword evidence="7" id="KW-0614">Plasmid</keyword>
<dbReference type="GO" id="GO:0005737">
    <property type="term" value="C:cytoplasm"/>
    <property type="evidence" value="ECO:0007669"/>
    <property type="project" value="UniProtKB-SubCell"/>
</dbReference>
<accession>A0A1U9Y6E0</accession>
<dbReference type="AlphaFoldDB" id="A0A1U9Y6E0"/>
<evidence type="ECO:0000256" key="4">
    <source>
        <dbReference type="ARBA" id="ARBA00022490"/>
    </source>
</evidence>
<comment type="similarity">
    <text evidence="2">Belongs to the TraY family.</text>
</comment>
<keyword evidence="4" id="KW-0963">Cytoplasm</keyword>
<keyword evidence="6" id="KW-0238">DNA-binding</keyword>
<evidence type="ECO:0000256" key="5">
    <source>
        <dbReference type="ARBA" id="ARBA00022971"/>
    </source>
</evidence>
<evidence type="ECO:0000256" key="1">
    <source>
        <dbReference type="ARBA" id="ARBA00004496"/>
    </source>
</evidence>